<dbReference type="PIRSF" id="PIRSF000459">
    <property type="entry name" value="TGM_EBP42"/>
    <property type="match status" value="1"/>
</dbReference>
<name>A0A6V1PQK9_HETAK</name>
<dbReference type="InterPro" id="IPR023608">
    <property type="entry name" value="Transglutaminase_animal"/>
</dbReference>
<dbReference type="Pfam" id="PF00927">
    <property type="entry name" value="Transglut_C"/>
    <property type="match status" value="1"/>
</dbReference>
<dbReference type="SUPFAM" id="SSF81296">
    <property type="entry name" value="E set domains"/>
    <property type="match status" value="1"/>
</dbReference>
<feature type="binding site" evidence="2">
    <location>
        <position position="293"/>
    </location>
    <ligand>
        <name>Ca(2+)</name>
        <dbReference type="ChEBI" id="CHEBI:29108"/>
    </ligand>
</feature>
<protein>
    <recommendedName>
        <fullName evidence="3">Transglutaminase-like domain-containing protein</fullName>
    </recommendedName>
</protein>
<reference evidence="4" key="1">
    <citation type="submission" date="2021-01" db="EMBL/GenBank/DDBJ databases">
        <authorList>
            <person name="Corre E."/>
            <person name="Pelletier E."/>
            <person name="Niang G."/>
            <person name="Scheremetjew M."/>
            <person name="Finn R."/>
            <person name="Kale V."/>
            <person name="Holt S."/>
            <person name="Cochrane G."/>
            <person name="Meng A."/>
            <person name="Brown T."/>
            <person name="Cohen L."/>
        </authorList>
    </citation>
    <scope>NUCLEOTIDE SEQUENCE</scope>
    <source>
        <strain evidence="4">CCMP3107</strain>
    </source>
</reference>
<dbReference type="Pfam" id="PF01841">
    <property type="entry name" value="Transglut_core"/>
    <property type="match status" value="1"/>
</dbReference>
<evidence type="ECO:0000259" key="3">
    <source>
        <dbReference type="SMART" id="SM00460"/>
    </source>
</evidence>
<dbReference type="EMBL" id="HBIU01019550">
    <property type="protein sequence ID" value="CAE0630395.1"/>
    <property type="molecule type" value="Transcribed_RNA"/>
</dbReference>
<proteinExistence type="predicted"/>
<dbReference type="AlphaFoldDB" id="A0A6V1PQK9"/>
<gene>
    <name evidence="4" type="ORF">HAKA00212_LOCUS9089</name>
    <name evidence="5" type="ORF">HAKA00212_LOCUS9091</name>
</gene>
<dbReference type="GO" id="GO:0046872">
    <property type="term" value="F:metal ion binding"/>
    <property type="evidence" value="ECO:0007669"/>
    <property type="project" value="UniProtKB-KW"/>
</dbReference>
<organism evidence="4">
    <name type="scientific">Heterosigma akashiwo</name>
    <name type="common">Chromophytic alga</name>
    <name type="synonym">Heterosigma carterae</name>
    <dbReference type="NCBI Taxonomy" id="2829"/>
    <lineage>
        <taxon>Eukaryota</taxon>
        <taxon>Sar</taxon>
        <taxon>Stramenopiles</taxon>
        <taxon>Ochrophyta</taxon>
        <taxon>Raphidophyceae</taxon>
        <taxon>Chattonellales</taxon>
        <taxon>Chattonellaceae</taxon>
        <taxon>Heterosigma</taxon>
    </lineage>
</organism>
<sequence length="591" mass="64110">MMCPPDAAIGAFKLSLSVTVAGVAKKLRCEAPEPLAVLFNPWCEEDQVFMAEAEMRREYVEAEDGAIYVGASDWPSARPWAFSQFGASALPAVLKLMEGWPLRKRADPVLVCRGLSAMVNSPDDGGVLVGNWSGDYSGGTKPTAWTGSEAILAEYLKTGRPVQFGQCWVFSGVLTTILRAIGIPARSVTNFDSAHDTTLDRMVDKFFTRDAASGELQPNGPLTSDSIWNFHVWNDAWMRRPDLPPGRGGWQAVDATPQETSDGRYQCGPASLAAVKAGERSAYDNDFLIGEVNADVRYWEVDAAGGNPRLIRVQRDRVGTAILTKAVGQMEKHNITNLYKHPEGSLGERAALLRYDRELPTDDVVTISVQAIGLPEVGKPFGIKITSLAKQGAPQRDIDSKLKIIASRAGYTGAMPAETLKQVSHIITSGKEGVEVMLHPEDYGSKLNDSSFIFEFTVLGDVQGFNQTFMETKYIILQAPILTLVFEDRFSEVNNNPDSRVVCSVSFTNPLNLDLTNGVLMVEGRGLLPPTSYSVGTVAAGGSVMLQQIEINAWKAGTYQLIAELDTDQMTDIIGSISVTVKEGGEVEASS</sequence>
<dbReference type="InterPro" id="IPR013783">
    <property type="entry name" value="Ig-like_fold"/>
</dbReference>
<dbReference type="InterPro" id="IPR014756">
    <property type="entry name" value="Ig_E-set"/>
</dbReference>
<evidence type="ECO:0000256" key="2">
    <source>
        <dbReference type="PIRSR" id="PIRSR000459-2"/>
    </source>
</evidence>
<feature type="active site" evidence="1">
    <location>
        <position position="231"/>
    </location>
</feature>
<dbReference type="SUPFAM" id="SSF54001">
    <property type="entry name" value="Cysteine proteinases"/>
    <property type="match status" value="1"/>
</dbReference>
<feature type="active site" evidence="1">
    <location>
        <position position="167"/>
    </location>
</feature>
<evidence type="ECO:0000256" key="1">
    <source>
        <dbReference type="PIRSR" id="PIRSR000459-1"/>
    </source>
</evidence>
<dbReference type="InterPro" id="IPR008958">
    <property type="entry name" value="Transglutaminase_C"/>
</dbReference>
<dbReference type="FunFam" id="3.90.260.10:FF:000002">
    <property type="entry name" value="Erythrocyte membrane protein band 4.2"/>
    <property type="match status" value="1"/>
</dbReference>
<dbReference type="SMART" id="SM00460">
    <property type="entry name" value="TGc"/>
    <property type="match status" value="1"/>
</dbReference>
<dbReference type="PANTHER" id="PTHR11590">
    <property type="entry name" value="PROTEIN-GLUTAMINE GAMMA-GLUTAMYLTRANSFERASE"/>
    <property type="match status" value="1"/>
</dbReference>
<dbReference type="GO" id="GO:0003810">
    <property type="term" value="F:protein-glutamine gamma-glutamyltransferase activity"/>
    <property type="evidence" value="ECO:0007669"/>
    <property type="project" value="InterPro"/>
</dbReference>
<feature type="binding site" evidence="2">
    <location>
        <position position="348"/>
    </location>
    <ligand>
        <name>Ca(2+)</name>
        <dbReference type="ChEBI" id="CHEBI:29108"/>
    </ligand>
</feature>
<accession>A0A6V1PQK9</accession>
<keyword evidence="2" id="KW-0479">Metal-binding</keyword>
<dbReference type="InterPro" id="IPR002931">
    <property type="entry name" value="Transglutaminase-like"/>
</dbReference>
<dbReference type="EMBL" id="HBIU01019548">
    <property type="protein sequence ID" value="CAE0630393.1"/>
    <property type="molecule type" value="Transcribed_RNA"/>
</dbReference>
<dbReference type="SUPFAM" id="SSF49309">
    <property type="entry name" value="Transglutaminase, two C-terminal domains"/>
    <property type="match status" value="1"/>
</dbReference>
<dbReference type="PANTHER" id="PTHR11590:SF40">
    <property type="entry name" value="HEMOCYTE PROTEIN-GLUTAMINE GAMMA-GLUTAMYLTRANSFERASE-LIKE PROTEIN"/>
    <property type="match status" value="1"/>
</dbReference>
<comment type="cofactor">
    <cofactor evidence="2">
        <name>Ca(2+)</name>
        <dbReference type="ChEBI" id="CHEBI:29108"/>
    </cofactor>
    <text evidence="2">Binds 1 Ca(2+) ion per subunit.</text>
</comment>
<dbReference type="Gene3D" id="3.90.260.10">
    <property type="entry name" value="Transglutaminase-like"/>
    <property type="match status" value="1"/>
</dbReference>
<evidence type="ECO:0000313" key="4">
    <source>
        <dbReference type="EMBL" id="CAE0630393.1"/>
    </source>
</evidence>
<feature type="active site" evidence="1">
    <location>
        <position position="254"/>
    </location>
</feature>
<dbReference type="InterPro" id="IPR036985">
    <property type="entry name" value="Transglutaminase-like_sf"/>
</dbReference>
<dbReference type="InterPro" id="IPR038765">
    <property type="entry name" value="Papain-like_cys_pep_sf"/>
</dbReference>
<feature type="binding site" evidence="2">
    <location>
        <position position="295"/>
    </location>
    <ligand>
        <name>Ca(2+)</name>
        <dbReference type="ChEBI" id="CHEBI:29108"/>
    </ligand>
</feature>
<feature type="binding site" evidence="2">
    <location>
        <position position="343"/>
    </location>
    <ligand>
        <name>Ca(2+)</name>
        <dbReference type="ChEBI" id="CHEBI:29108"/>
    </ligand>
</feature>
<dbReference type="InterPro" id="IPR036238">
    <property type="entry name" value="Transglutaminase_C_sf"/>
</dbReference>
<evidence type="ECO:0000313" key="5">
    <source>
        <dbReference type="EMBL" id="CAE0630395.1"/>
    </source>
</evidence>
<feature type="domain" description="Transglutaminase-like" evidence="3">
    <location>
        <begin position="159"/>
        <end position="257"/>
    </location>
</feature>
<dbReference type="InterPro" id="IPR050779">
    <property type="entry name" value="Transglutaminase"/>
</dbReference>
<dbReference type="Gene3D" id="2.60.40.10">
    <property type="entry name" value="Immunoglobulins"/>
    <property type="match status" value="3"/>
</dbReference>
<keyword evidence="2" id="KW-0106">Calcium</keyword>